<accession>A0A3S0ZEB0</accession>
<name>A0A3S0ZEB0_9BURK</name>
<dbReference type="EMBL" id="RXFT01000018">
    <property type="protein sequence ID" value="RUR71173.1"/>
    <property type="molecule type" value="Genomic_DNA"/>
</dbReference>
<protein>
    <submittedName>
        <fullName evidence="1">DUF3540 domain-containing protein</fullName>
    </submittedName>
</protein>
<proteinExistence type="predicted"/>
<evidence type="ECO:0000313" key="1">
    <source>
        <dbReference type="EMBL" id="RUR71173.1"/>
    </source>
</evidence>
<evidence type="ECO:0000313" key="2">
    <source>
        <dbReference type="Proteomes" id="UP000281118"/>
    </source>
</evidence>
<dbReference type="RefSeq" id="WP_126025257.1">
    <property type="nucleotide sequence ID" value="NZ_RXFT01000018.1"/>
</dbReference>
<reference evidence="1 2" key="1">
    <citation type="submission" date="2018-12" db="EMBL/GenBank/DDBJ databases">
        <title>The genome sequences of Variovorax guangxiensis DSM 27352.</title>
        <authorList>
            <person name="Gao J."/>
            <person name="Sun J."/>
        </authorList>
    </citation>
    <scope>NUCLEOTIDE SEQUENCE [LARGE SCALE GENOMIC DNA]</scope>
    <source>
        <strain evidence="1 2">DSM 27352</strain>
    </source>
</reference>
<dbReference type="OrthoDB" id="6119047at2"/>
<dbReference type="Proteomes" id="UP000281118">
    <property type="component" value="Unassembled WGS sequence"/>
</dbReference>
<dbReference type="Pfam" id="PF12059">
    <property type="entry name" value="DUF3540"/>
    <property type="match status" value="1"/>
</dbReference>
<gene>
    <name evidence="1" type="ORF">EJP67_29415</name>
</gene>
<organism evidence="1 2">
    <name type="scientific">Variovorax guangxiensis</name>
    <dbReference type="NCBI Taxonomy" id="1775474"/>
    <lineage>
        <taxon>Bacteria</taxon>
        <taxon>Pseudomonadati</taxon>
        <taxon>Pseudomonadota</taxon>
        <taxon>Betaproteobacteria</taxon>
        <taxon>Burkholderiales</taxon>
        <taxon>Comamonadaceae</taxon>
        <taxon>Variovorax</taxon>
    </lineage>
</organism>
<comment type="caution">
    <text evidence="1">The sequence shown here is derived from an EMBL/GenBank/DDBJ whole genome shotgun (WGS) entry which is preliminary data.</text>
</comment>
<dbReference type="InterPro" id="IPR021927">
    <property type="entry name" value="DUF3540"/>
</dbReference>
<dbReference type="AlphaFoldDB" id="A0A3S0ZEB0"/>
<sequence>MNVVPLRPGFAATATPVHFVGRLTASLPDSNFEVEDEHGETWRCRRAASCLLRPEAGDTVLLSGPDSARVYLIAVLEQADSSVSRLDAAGALSIESPDGLRLSSGAELQMRAAQWNLQADSGQCRVDDMRFTGQALDATVGRLRLVGQVFESVADRVVQMARRALRVVDETEQVRVGHLDCEAGGTARLHARHTVVTASDLVKVDAAQIHMG</sequence>